<dbReference type="EMBL" id="BJXR01000027">
    <property type="protein sequence ID" value="GEN08221.1"/>
    <property type="molecule type" value="Genomic_DNA"/>
</dbReference>
<protein>
    <submittedName>
        <fullName evidence="1">Uncharacterized protein</fullName>
    </submittedName>
</protein>
<sequence length="474" mass="53063">MGWYSSRVSELQDQMTRAAEGAPDTVKRALAEGLKRAGRAAEDALTALLDASERASAGNLGTQRKWQDRCATARAEISRAFGDAAKDHLLTPPLQLFWYQTLEHEMAFFDSLAKVQTPQLHDDLLVHQDVLNKMLGELWDKWTFLLSKDVAFENDQRQVVQQVAQMAQKIVDDLAPGAVKRLSEGVARATSKSLDKARQLDDKHLGGKGIDLAKFITSLFDIDIPDGIDRDLLDAVQSGSDVYQTQKGHYRALVSTYQGLVQAEKGSVLLLFNATRAEVLTYYDKNDLGKARVLLDQAKGYLSDWASRVASSAQRGEASGFKDKVCAALDTDWKLTEELDGKFRDKFKGIFIQSLGSETIEQLAESYLFSKHLEEVTRRGAASTLKALPGRLQSEVDRAVDQGLRPLEDLAGRVPDEVRELARMKNQKFKEHVRARLKDRIQTLLPIIIELAEFLEPSNLSRDFSRDELTRSLR</sequence>
<dbReference type="OrthoDB" id="5482809at2"/>
<evidence type="ECO:0000313" key="2">
    <source>
        <dbReference type="EMBL" id="SEU22002.1"/>
    </source>
</evidence>
<name>A0A511T238_MYXFU</name>
<dbReference type="Proteomes" id="UP000321514">
    <property type="component" value="Unassembled WGS sequence"/>
</dbReference>
<reference evidence="2 3" key="1">
    <citation type="submission" date="2016-10" db="EMBL/GenBank/DDBJ databases">
        <authorList>
            <person name="Varghese N."/>
            <person name="Submissions S."/>
        </authorList>
    </citation>
    <scope>NUCLEOTIDE SEQUENCE [LARGE SCALE GENOMIC DNA]</scope>
    <source>
        <strain evidence="2 3">DSM 16525</strain>
    </source>
</reference>
<dbReference type="RefSeq" id="WP_143097245.1">
    <property type="nucleotide sequence ID" value="NZ_BJXR01000027.1"/>
</dbReference>
<keyword evidence="3" id="KW-1185">Reference proteome</keyword>
<accession>A0A511T238</accession>
<reference evidence="1 4" key="2">
    <citation type="submission" date="2019-07" db="EMBL/GenBank/DDBJ databases">
        <title>Whole genome shotgun sequence of Myxococcus fulvus NBRC 100333.</title>
        <authorList>
            <person name="Hosoyama A."/>
            <person name="Uohara A."/>
            <person name="Ohji S."/>
            <person name="Ichikawa N."/>
        </authorList>
    </citation>
    <scope>NUCLEOTIDE SEQUENCE [LARGE SCALE GENOMIC DNA]</scope>
    <source>
        <strain evidence="1 4">NBRC 100333</strain>
    </source>
</reference>
<gene>
    <name evidence="1" type="ORF">MFU01_32580</name>
    <name evidence="2" type="ORF">SAMN05443572_106353</name>
</gene>
<dbReference type="Proteomes" id="UP000183760">
    <property type="component" value="Unassembled WGS sequence"/>
</dbReference>
<evidence type="ECO:0000313" key="3">
    <source>
        <dbReference type="Proteomes" id="UP000183760"/>
    </source>
</evidence>
<evidence type="ECO:0000313" key="1">
    <source>
        <dbReference type="EMBL" id="GEN08221.1"/>
    </source>
</evidence>
<dbReference type="AlphaFoldDB" id="A0A511T238"/>
<comment type="caution">
    <text evidence="1">The sequence shown here is derived from an EMBL/GenBank/DDBJ whole genome shotgun (WGS) entry which is preliminary data.</text>
</comment>
<evidence type="ECO:0000313" key="4">
    <source>
        <dbReference type="Proteomes" id="UP000321514"/>
    </source>
</evidence>
<proteinExistence type="predicted"/>
<dbReference type="EMBL" id="FOIB01000006">
    <property type="protein sequence ID" value="SEU22002.1"/>
    <property type="molecule type" value="Genomic_DNA"/>
</dbReference>
<organism evidence="1 4">
    <name type="scientific">Myxococcus fulvus</name>
    <dbReference type="NCBI Taxonomy" id="33"/>
    <lineage>
        <taxon>Bacteria</taxon>
        <taxon>Pseudomonadati</taxon>
        <taxon>Myxococcota</taxon>
        <taxon>Myxococcia</taxon>
        <taxon>Myxococcales</taxon>
        <taxon>Cystobacterineae</taxon>
        <taxon>Myxococcaceae</taxon>
        <taxon>Myxococcus</taxon>
    </lineage>
</organism>